<dbReference type="InterPro" id="IPR001789">
    <property type="entry name" value="Sig_transdc_resp-reg_receiver"/>
</dbReference>
<dbReference type="InterPro" id="IPR011006">
    <property type="entry name" value="CheY-like_superfamily"/>
</dbReference>
<feature type="domain" description="Response regulatory" evidence="8">
    <location>
        <begin position="2"/>
        <end position="116"/>
    </location>
</feature>
<evidence type="ECO:0000313" key="10">
    <source>
        <dbReference type="EMBL" id="KGE86202.1"/>
    </source>
</evidence>
<dbReference type="CDD" id="cd00383">
    <property type="entry name" value="trans_reg_C"/>
    <property type="match status" value="1"/>
</dbReference>
<keyword evidence="5" id="KW-0804">Transcription</keyword>
<dbReference type="InterPro" id="IPR001867">
    <property type="entry name" value="OmpR/PhoB-type_DNA-bd"/>
</dbReference>
<dbReference type="Proteomes" id="UP000029736">
    <property type="component" value="Unassembled WGS sequence"/>
</dbReference>
<dbReference type="PROSITE" id="PS50110">
    <property type="entry name" value="RESPONSE_REGULATORY"/>
    <property type="match status" value="1"/>
</dbReference>
<reference evidence="10 11" key="1">
    <citation type="journal article" date="2014" name="Int. J. Syst. Evol. Microbiol.">
        <title>Phaeodactylibacter xiamenensis gen. nov., sp. nov., a member of the family Saprospiraceae isolated from the marine alga Phaeodactylum tricornutum.</title>
        <authorList>
            <person name="Chen Z.Jr."/>
            <person name="Lei X."/>
            <person name="Lai Q."/>
            <person name="Li Y."/>
            <person name="Zhang B."/>
            <person name="Zhang J."/>
            <person name="Zhang H."/>
            <person name="Yang L."/>
            <person name="Zheng W."/>
            <person name="Tian Y."/>
            <person name="Yu Z."/>
            <person name="Xu H.Jr."/>
            <person name="Zheng T."/>
        </authorList>
    </citation>
    <scope>NUCLEOTIDE SEQUENCE [LARGE SCALE GENOMIC DNA]</scope>
    <source>
        <strain evidence="10 11">KD52</strain>
    </source>
</reference>
<dbReference type="CDD" id="cd17574">
    <property type="entry name" value="REC_OmpR"/>
    <property type="match status" value="1"/>
</dbReference>
<name>A0A098S4S1_9BACT</name>
<keyword evidence="2" id="KW-0902">Two-component regulatory system</keyword>
<dbReference type="Pfam" id="PF00486">
    <property type="entry name" value="Trans_reg_C"/>
    <property type="match status" value="1"/>
</dbReference>
<dbReference type="SUPFAM" id="SSF46894">
    <property type="entry name" value="C-terminal effector domain of the bipartite response regulators"/>
    <property type="match status" value="1"/>
</dbReference>
<feature type="domain" description="OmpR/PhoB-type" evidence="9">
    <location>
        <begin position="127"/>
        <end position="226"/>
    </location>
</feature>
<dbReference type="EMBL" id="JPOS01000081">
    <property type="protein sequence ID" value="KGE86202.1"/>
    <property type="molecule type" value="Genomic_DNA"/>
</dbReference>
<dbReference type="SMART" id="SM00448">
    <property type="entry name" value="REC"/>
    <property type="match status" value="1"/>
</dbReference>
<comment type="caution">
    <text evidence="10">The sequence shown here is derived from an EMBL/GenBank/DDBJ whole genome shotgun (WGS) entry which is preliminary data.</text>
</comment>
<evidence type="ECO:0000313" key="11">
    <source>
        <dbReference type="Proteomes" id="UP000029736"/>
    </source>
</evidence>
<dbReference type="STRING" id="1524460.IX84_22505"/>
<feature type="modified residue" description="4-aspartylphosphate" evidence="6">
    <location>
        <position position="51"/>
    </location>
</feature>
<evidence type="ECO:0000256" key="2">
    <source>
        <dbReference type="ARBA" id="ARBA00023012"/>
    </source>
</evidence>
<gene>
    <name evidence="10" type="ORF">IX84_22505</name>
</gene>
<sequence length="227" mass="26286">MRILLVEDEENIQDVIKLNLEMEEYEVVAADNGKDALKYAKEQHFDLLILDVMLPEVDGFQICEQVRLTNREVPIMFLTAKDTAQDRISGLKKGADDYLTKPFNLEELLLRVNNLIKRTSKSPDNTPDEYEFGGNWVNFATYEAKGNPGHFTLTKKEAMLLKLLVDRRGEVVSRQQILQSVWGYDVYPSTRTIDNFILSFRKYFEADPKNPEYFLSVRGVGYKFIND</sequence>
<dbReference type="Gene3D" id="6.10.250.690">
    <property type="match status" value="1"/>
</dbReference>
<dbReference type="GO" id="GO:0032993">
    <property type="term" value="C:protein-DNA complex"/>
    <property type="evidence" value="ECO:0007669"/>
    <property type="project" value="TreeGrafter"/>
</dbReference>
<dbReference type="InterPro" id="IPR039420">
    <property type="entry name" value="WalR-like"/>
</dbReference>
<evidence type="ECO:0000256" key="5">
    <source>
        <dbReference type="ARBA" id="ARBA00023163"/>
    </source>
</evidence>
<evidence type="ECO:0000256" key="1">
    <source>
        <dbReference type="ARBA" id="ARBA00022553"/>
    </source>
</evidence>
<accession>A0A098S4S1</accession>
<evidence type="ECO:0000256" key="4">
    <source>
        <dbReference type="ARBA" id="ARBA00023125"/>
    </source>
</evidence>
<dbReference type="SUPFAM" id="SSF52172">
    <property type="entry name" value="CheY-like"/>
    <property type="match status" value="1"/>
</dbReference>
<evidence type="ECO:0000259" key="9">
    <source>
        <dbReference type="PROSITE" id="PS51755"/>
    </source>
</evidence>
<dbReference type="GO" id="GO:0006355">
    <property type="term" value="P:regulation of DNA-templated transcription"/>
    <property type="evidence" value="ECO:0007669"/>
    <property type="project" value="InterPro"/>
</dbReference>
<dbReference type="OrthoDB" id="9790442at2"/>
<feature type="DNA-binding region" description="OmpR/PhoB-type" evidence="7">
    <location>
        <begin position="127"/>
        <end position="226"/>
    </location>
</feature>
<protein>
    <submittedName>
        <fullName evidence="10">Transcriptional regulator</fullName>
    </submittedName>
</protein>
<evidence type="ECO:0000256" key="7">
    <source>
        <dbReference type="PROSITE-ProRule" id="PRU01091"/>
    </source>
</evidence>
<dbReference type="AlphaFoldDB" id="A0A098S4S1"/>
<dbReference type="PANTHER" id="PTHR48111:SF21">
    <property type="entry name" value="DNA-BINDING DUAL MASTER TRANSCRIPTIONAL REGULATOR RPAA"/>
    <property type="match status" value="1"/>
</dbReference>
<dbReference type="InterPro" id="IPR036388">
    <property type="entry name" value="WH-like_DNA-bd_sf"/>
</dbReference>
<organism evidence="10 11">
    <name type="scientific">Phaeodactylibacter xiamenensis</name>
    <dbReference type="NCBI Taxonomy" id="1524460"/>
    <lineage>
        <taxon>Bacteria</taxon>
        <taxon>Pseudomonadati</taxon>
        <taxon>Bacteroidota</taxon>
        <taxon>Saprospiria</taxon>
        <taxon>Saprospirales</taxon>
        <taxon>Haliscomenobacteraceae</taxon>
        <taxon>Phaeodactylibacter</taxon>
    </lineage>
</organism>
<keyword evidence="11" id="KW-1185">Reference proteome</keyword>
<evidence type="ECO:0000256" key="3">
    <source>
        <dbReference type="ARBA" id="ARBA00023015"/>
    </source>
</evidence>
<keyword evidence="4 7" id="KW-0238">DNA-binding</keyword>
<dbReference type="InterPro" id="IPR016032">
    <property type="entry name" value="Sig_transdc_resp-reg_C-effctor"/>
</dbReference>
<dbReference type="Gene3D" id="3.40.50.2300">
    <property type="match status" value="1"/>
</dbReference>
<evidence type="ECO:0000259" key="8">
    <source>
        <dbReference type="PROSITE" id="PS50110"/>
    </source>
</evidence>
<dbReference type="RefSeq" id="WP_044225634.1">
    <property type="nucleotide sequence ID" value="NZ_JBKAGJ010000013.1"/>
</dbReference>
<evidence type="ECO:0000256" key="6">
    <source>
        <dbReference type="PROSITE-ProRule" id="PRU00169"/>
    </source>
</evidence>
<dbReference type="PANTHER" id="PTHR48111">
    <property type="entry name" value="REGULATOR OF RPOS"/>
    <property type="match status" value="1"/>
</dbReference>
<dbReference type="GO" id="GO:0005829">
    <property type="term" value="C:cytosol"/>
    <property type="evidence" value="ECO:0007669"/>
    <property type="project" value="TreeGrafter"/>
</dbReference>
<keyword evidence="1 6" id="KW-0597">Phosphoprotein</keyword>
<dbReference type="Gene3D" id="1.10.10.10">
    <property type="entry name" value="Winged helix-like DNA-binding domain superfamily/Winged helix DNA-binding domain"/>
    <property type="match status" value="1"/>
</dbReference>
<keyword evidence="3" id="KW-0805">Transcription regulation</keyword>
<dbReference type="GO" id="GO:0000156">
    <property type="term" value="F:phosphorelay response regulator activity"/>
    <property type="evidence" value="ECO:0007669"/>
    <property type="project" value="TreeGrafter"/>
</dbReference>
<dbReference type="PROSITE" id="PS51755">
    <property type="entry name" value="OMPR_PHOB"/>
    <property type="match status" value="1"/>
</dbReference>
<dbReference type="FunFam" id="3.40.50.2300:FF:000001">
    <property type="entry name" value="DNA-binding response regulator PhoB"/>
    <property type="match status" value="1"/>
</dbReference>
<proteinExistence type="predicted"/>
<dbReference type="Pfam" id="PF00072">
    <property type="entry name" value="Response_reg"/>
    <property type="match status" value="1"/>
</dbReference>
<dbReference type="SMART" id="SM00862">
    <property type="entry name" value="Trans_reg_C"/>
    <property type="match status" value="1"/>
</dbReference>
<dbReference type="GO" id="GO:0000976">
    <property type="term" value="F:transcription cis-regulatory region binding"/>
    <property type="evidence" value="ECO:0007669"/>
    <property type="project" value="TreeGrafter"/>
</dbReference>